<feature type="region of interest" description="Disordered" evidence="1">
    <location>
        <begin position="86"/>
        <end position="118"/>
    </location>
</feature>
<gene>
    <name evidence="3" type="ORF">BDW42DRAFT_200315</name>
</gene>
<keyword evidence="4" id="KW-1185">Reference proteome</keyword>
<sequence>MQWKSFLLLAAANVALARMQGHERRHINAHRHAHRASEGGDREAHDRCAVVTDVKTVTVYTTISGDPPAEPTASIPTTTVLVPAPAPTITTTTTHPEHPDPAPKPDLASNPPPNWKELPPNNNFTTAGFGARTIDTSGSRVTYRGNIGDPWGSNIIRIPATSAPNYKYVLKMTRSSASPKPWTVTFWNKVGPSGQLDGWYGHSALTFTLGAHETAYVAFDENSQGAWGAAEGTALPRDKFGGYSCTWGEFDFGNVENGAWSGWDVSAIQAQEAGQTVQGMRICDHAGKRCSYITEGAREVVNAYTRGEKKVDGIGGNGPGGPVRLEVLVDYRG</sequence>
<evidence type="ECO:0000313" key="4">
    <source>
        <dbReference type="Proteomes" id="UP000235023"/>
    </source>
</evidence>
<dbReference type="OrthoDB" id="118256at2759"/>
<evidence type="ECO:0008006" key="5">
    <source>
        <dbReference type="Google" id="ProtNLM"/>
    </source>
</evidence>
<dbReference type="EMBL" id="KZ559498">
    <property type="protein sequence ID" value="PLN86464.1"/>
    <property type="molecule type" value="Genomic_DNA"/>
</dbReference>
<feature type="region of interest" description="Disordered" evidence="1">
    <location>
        <begin position="25"/>
        <end position="45"/>
    </location>
</feature>
<dbReference type="InterPro" id="IPR038903">
    <property type="entry name" value="Allergen_Asp_f_4"/>
</dbReference>
<evidence type="ECO:0000256" key="1">
    <source>
        <dbReference type="SAM" id="MobiDB-lite"/>
    </source>
</evidence>
<dbReference type="PANTHER" id="PTHR42039:SF1">
    <property type="entry name" value="PUTATIVE (AFU_ORTHOLOGUE AFUA_3G02940)-RELATED"/>
    <property type="match status" value="1"/>
</dbReference>
<feature type="compositionally biased region" description="Basic and acidic residues" evidence="1">
    <location>
        <begin position="35"/>
        <end position="45"/>
    </location>
</feature>
<feature type="chain" id="PRO_5014420293" description="Allergen Asp f 4" evidence="2">
    <location>
        <begin position="18"/>
        <end position="333"/>
    </location>
</feature>
<dbReference type="Proteomes" id="UP000235023">
    <property type="component" value="Unassembled WGS sequence"/>
</dbReference>
<dbReference type="PANTHER" id="PTHR42039">
    <property type="entry name" value="PUTATIVE (AFU_ORTHOLOGUE AFUA_3G02940)-RELATED"/>
    <property type="match status" value="1"/>
</dbReference>
<dbReference type="Pfam" id="PF25312">
    <property type="entry name" value="Allergen_Asp_f_4"/>
    <property type="match status" value="1"/>
</dbReference>
<dbReference type="AlphaFoldDB" id="A0A2J5I8T2"/>
<reference evidence="4" key="1">
    <citation type="submission" date="2017-12" db="EMBL/GenBank/DDBJ databases">
        <authorList>
            <consortium name="DOE Joint Genome Institute"/>
            <person name="Mondo S.J."/>
            <person name="Kjaerbolling I."/>
            <person name="Vesth T.C."/>
            <person name="Frisvad J.C."/>
            <person name="Nybo J.L."/>
            <person name="Theobald S."/>
            <person name="Kuo A."/>
            <person name="Bowyer P."/>
            <person name="Matsuda Y."/>
            <person name="Lyhne E.K."/>
            <person name="Kogle M.E."/>
            <person name="Clum A."/>
            <person name="Lipzen A."/>
            <person name="Salamov A."/>
            <person name="Ngan C.Y."/>
            <person name="Daum C."/>
            <person name="Chiniquy J."/>
            <person name="Barry K."/>
            <person name="LaButti K."/>
            <person name="Haridas S."/>
            <person name="Simmons B.A."/>
            <person name="Magnuson J.K."/>
            <person name="Mortensen U.H."/>
            <person name="Larsen T.O."/>
            <person name="Grigoriev I.V."/>
            <person name="Baker S.E."/>
            <person name="Andersen M.R."/>
            <person name="Nordberg H.P."/>
            <person name="Cantor M.N."/>
            <person name="Hua S.X."/>
        </authorList>
    </citation>
    <scope>NUCLEOTIDE SEQUENCE [LARGE SCALE GENOMIC DNA]</scope>
    <source>
        <strain evidence="4">IBT 19404</strain>
    </source>
</reference>
<dbReference type="GO" id="GO:0005576">
    <property type="term" value="C:extracellular region"/>
    <property type="evidence" value="ECO:0007669"/>
    <property type="project" value="InterPro"/>
</dbReference>
<feature type="compositionally biased region" description="Basic residues" evidence="1">
    <location>
        <begin position="25"/>
        <end position="34"/>
    </location>
</feature>
<feature type="signal peptide" evidence="2">
    <location>
        <begin position="1"/>
        <end position="17"/>
    </location>
</feature>
<keyword evidence="2" id="KW-0732">Signal</keyword>
<evidence type="ECO:0000256" key="2">
    <source>
        <dbReference type="SAM" id="SignalP"/>
    </source>
</evidence>
<organism evidence="3 4">
    <name type="scientific">Aspergillus taichungensis</name>
    <dbReference type="NCBI Taxonomy" id="482145"/>
    <lineage>
        <taxon>Eukaryota</taxon>
        <taxon>Fungi</taxon>
        <taxon>Dikarya</taxon>
        <taxon>Ascomycota</taxon>
        <taxon>Pezizomycotina</taxon>
        <taxon>Eurotiomycetes</taxon>
        <taxon>Eurotiomycetidae</taxon>
        <taxon>Eurotiales</taxon>
        <taxon>Aspergillaceae</taxon>
        <taxon>Aspergillus</taxon>
        <taxon>Aspergillus subgen. Circumdati</taxon>
    </lineage>
</organism>
<name>A0A2J5I8T2_9EURO</name>
<evidence type="ECO:0000313" key="3">
    <source>
        <dbReference type="EMBL" id="PLN86464.1"/>
    </source>
</evidence>
<proteinExistence type="predicted"/>
<dbReference type="GO" id="GO:0019863">
    <property type="term" value="F:IgE binding"/>
    <property type="evidence" value="ECO:0007669"/>
    <property type="project" value="InterPro"/>
</dbReference>
<protein>
    <recommendedName>
        <fullName evidence="5">Allergen Asp f 4</fullName>
    </recommendedName>
</protein>
<accession>A0A2J5I8T2</accession>